<evidence type="ECO:0000256" key="1">
    <source>
        <dbReference type="SAM" id="MobiDB-lite"/>
    </source>
</evidence>
<dbReference type="GeneID" id="30209945"/>
<dbReference type="VEuPathDB" id="FungiDB:I302_05546"/>
<reference evidence="3" key="3">
    <citation type="submission" date="2014-01" db="EMBL/GenBank/DDBJ databases">
        <title>Evolution of pathogenesis and genome organization in the Tremellales.</title>
        <authorList>
            <person name="Cuomo C."/>
            <person name="Litvintseva A."/>
            <person name="Heitman J."/>
            <person name="Chen Y."/>
            <person name="Sun S."/>
            <person name="Springer D."/>
            <person name="Dromer F."/>
            <person name="Young S."/>
            <person name="Zeng Q."/>
            <person name="Chapman S."/>
            <person name="Gujja S."/>
            <person name="Saif S."/>
            <person name="Birren B."/>
        </authorList>
    </citation>
    <scope>NUCLEOTIDE SEQUENCE</scope>
    <source>
        <strain evidence="3">CBS 10118</strain>
    </source>
</reference>
<dbReference type="PANTHER" id="PTHR42044">
    <property type="entry name" value="DUF676 DOMAIN-CONTAINING PROTEIN-RELATED"/>
    <property type="match status" value="1"/>
</dbReference>
<dbReference type="SUPFAM" id="SSF53474">
    <property type="entry name" value="alpha/beta-Hydrolases"/>
    <property type="match status" value="1"/>
</dbReference>
<dbReference type="AlphaFoldDB" id="A0A1B9FZ92"/>
<evidence type="ECO:0000313" key="3">
    <source>
        <dbReference type="EMBL" id="OCF24089.1"/>
    </source>
</evidence>
<feature type="compositionally biased region" description="Polar residues" evidence="1">
    <location>
        <begin position="46"/>
        <end position="59"/>
    </location>
</feature>
<dbReference type="RefSeq" id="XP_019045159.1">
    <property type="nucleotide sequence ID" value="XM_019192162.1"/>
</dbReference>
<evidence type="ECO:0000313" key="4">
    <source>
        <dbReference type="EMBL" id="WVW85150.1"/>
    </source>
</evidence>
<accession>A0A1B9FZ92</accession>
<keyword evidence="2" id="KW-1133">Transmembrane helix</keyword>
<reference evidence="4" key="2">
    <citation type="submission" date="2013-07" db="EMBL/GenBank/DDBJ databases">
        <authorList>
            <consortium name="The Broad Institute Genome Sequencing Platform"/>
            <person name="Cuomo C."/>
            <person name="Litvintseva A."/>
            <person name="Chen Y."/>
            <person name="Heitman J."/>
            <person name="Sun S."/>
            <person name="Springer D."/>
            <person name="Dromer F."/>
            <person name="Young S.K."/>
            <person name="Zeng Q."/>
            <person name="Gargeya S."/>
            <person name="Fitzgerald M."/>
            <person name="Abouelleil A."/>
            <person name="Alvarado L."/>
            <person name="Berlin A.M."/>
            <person name="Chapman S.B."/>
            <person name="Dewar J."/>
            <person name="Goldberg J."/>
            <person name="Griggs A."/>
            <person name="Gujja S."/>
            <person name="Hansen M."/>
            <person name="Howarth C."/>
            <person name="Imamovic A."/>
            <person name="Larimer J."/>
            <person name="McCowan C."/>
            <person name="Murphy C."/>
            <person name="Pearson M."/>
            <person name="Priest M."/>
            <person name="Roberts A."/>
            <person name="Saif S."/>
            <person name="Shea T."/>
            <person name="Sykes S."/>
            <person name="Wortman J."/>
            <person name="Nusbaum C."/>
            <person name="Birren B."/>
        </authorList>
    </citation>
    <scope>NUCLEOTIDE SEQUENCE</scope>
    <source>
        <strain evidence="4">CBS 10118</strain>
    </source>
</reference>
<feature type="transmembrane region" description="Helical" evidence="2">
    <location>
        <begin position="137"/>
        <end position="160"/>
    </location>
</feature>
<gene>
    <name evidence="3" type="ORF">I302_05546</name>
    <name evidence="4" type="ORF">I302_107188</name>
</gene>
<keyword evidence="5" id="KW-1185">Reference proteome</keyword>
<reference evidence="4" key="4">
    <citation type="submission" date="2024-02" db="EMBL/GenBank/DDBJ databases">
        <title>Comparative genomics of Cryptococcus and Kwoniella reveals pathogenesis evolution and contrasting modes of karyotype evolution via chromosome fusion or intercentromeric recombination.</title>
        <authorList>
            <person name="Coelho M.A."/>
            <person name="David-Palma M."/>
            <person name="Shea T."/>
            <person name="Bowers K."/>
            <person name="McGinley-Smith S."/>
            <person name="Mohammad A.W."/>
            <person name="Gnirke A."/>
            <person name="Yurkov A.M."/>
            <person name="Nowrousian M."/>
            <person name="Sun S."/>
            <person name="Cuomo C.A."/>
            <person name="Heitman J."/>
        </authorList>
    </citation>
    <scope>NUCLEOTIDE SEQUENCE</scope>
    <source>
        <strain evidence="4">CBS 10118</strain>
    </source>
</reference>
<dbReference type="Proteomes" id="UP000092730">
    <property type="component" value="Chromosome 5"/>
</dbReference>
<evidence type="ECO:0000256" key="2">
    <source>
        <dbReference type="SAM" id="Phobius"/>
    </source>
</evidence>
<evidence type="ECO:0000313" key="5">
    <source>
        <dbReference type="Proteomes" id="UP000092730"/>
    </source>
</evidence>
<keyword evidence="2" id="KW-0812">Transmembrane</keyword>
<dbReference type="PANTHER" id="PTHR42044:SF2">
    <property type="entry name" value="DUF676 DOMAIN-CONTAINING PROTEIN"/>
    <property type="match status" value="1"/>
</dbReference>
<feature type="region of interest" description="Disordered" evidence="1">
    <location>
        <begin position="1"/>
        <end position="59"/>
    </location>
</feature>
<keyword evidence="2" id="KW-0472">Membrane</keyword>
<dbReference type="EMBL" id="KI894022">
    <property type="protein sequence ID" value="OCF24089.1"/>
    <property type="molecule type" value="Genomic_DNA"/>
</dbReference>
<dbReference type="KEGG" id="kbi:30209945"/>
<dbReference type="EMBL" id="CP144545">
    <property type="protein sequence ID" value="WVW85150.1"/>
    <property type="molecule type" value="Genomic_DNA"/>
</dbReference>
<evidence type="ECO:0008006" key="6">
    <source>
        <dbReference type="Google" id="ProtNLM"/>
    </source>
</evidence>
<proteinExistence type="predicted"/>
<feature type="transmembrane region" description="Helical" evidence="2">
    <location>
        <begin position="166"/>
        <end position="183"/>
    </location>
</feature>
<name>A0A1B9FZ92_9TREE</name>
<organism evidence="3">
    <name type="scientific">Kwoniella bestiolae CBS 10118</name>
    <dbReference type="NCBI Taxonomy" id="1296100"/>
    <lineage>
        <taxon>Eukaryota</taxon>
        <taxon>Fungi</taxon>
        <taxon>Dikarya</taxon>
        <taxon>Basidiomycota</taxon>
        <taxon>Agaricomycotina</taxon>
        <taxon>Tremellomycetes</taxon>
        <taxon>Tremellales</taxon>
        <taxon>Cryptococcaceae</taxon>
        <taxon>Kwoniella</taxon>
    </lineage>
</organism>
<dbReference type="InterPro" id="IPR029058">
    <property type="entry name" value="AB_hydrolase_fold"/>
</dbReference>
<sequence>MSSPLKNELTPLIPPSTSSSSKTPSPRLSDPNSPRGPYLPSPVGASPTTNAQLAPSTSNVTVAPYPNNVDVDTASKVLVYDVSIFNPQDSTPLIFHDDDPLTMLWKDFWILVRNFPTIGLILWPIPKPAVDITFNGIFLQIFLVIVSILLTVLCLVSFFVGIPSPVIASLALATWLYGYNFILGKNRITYQNIPGEDKDDKEVWLLVNGIGTSKSGLQLILDTLYKQFGRRVIGVHNRTFGIWFDFVECMLQRDLLWNTTDTREGYNIISRHVADPTKEKIVLMAHSQGGIIMSSWADQLLSDFSHEQLKKVEIYTFASAANHFSIPETDTGPAFGCVEHFVNELDYVSDIGLLSFAPPAPAGLRPNAPIVPKLSGRFAGRIFKRLSTTGHLLVTHYLPEGNSILHDPAVLQHSHLATYLLNYEDLKTKEAARVSRLQAEKQAREAAQAAAAQARLQVPGAGLSTRV</sequence>
<dbReference type="OrthoDB" id="202545at2759"/>
<protein>
    <recommendedName>
        <fullName evidence="6">DUF676 domain-containing protein</fullName>
    </recommendedName>
</protein>
<dbReference type="STRING" id="1296100.A0A1B9FZ92"/>
<reference evidence="3" key="1">
    <citation type="submission" date="2013-07" db="EMBL/GenBank/DDBJ databases">
        <title>The Genome Sequence of Cryptococcus bestiolae CBS10118.</title>
        <authorList>
            <consortium name="The Broad Institute Genome Sequencing Platform"/>
            <person name="Cuomo C."/>
            <person name="Litvintseva A."/>
            <person name="Chen Y."/>
            <person name="Heitman J."/>
            <person name="Sun S."/>
            <person name="Springer D."/>
            <person name="Dromer F."/>
            <person name="Young S.K."/>
            <person name="Zeng Q."/>
            <person name="Gargeya S."/>
            <person name="Fitzgerald M."/>
            <person name="Abouelleil A."/>
            <person name="Alvarado L."/>
            <person name="Berlin A.M."/>
            <person name="Chapman S.B."/>
            <person name="Dewar J."/>
            <person name="Goldberg J."/>
            <person name="Griggs A."/>
            <person name="Gujja S."/>
            <person name="Hansen M."/>
            <person name="Howarth C."/>
            <person name="Imamovic A."/>
            <person name="Larimer J."/>
            <person name="McCowan C."/>
            <person name="Murphy C."/>
            <person name="Pearson M."/>
            <person name="Priest M."/>
            <person name="Roberts A."/>
            <person name="Saif S."/>
            <person name="Shea T."/>
            <person name="Sykes S."/>
            <person name="Wortman J."/>
            <person name="Nusbaum C."/>
            <person name="Birren B."/>
        </authorList>
    </citation>
    <scope>NUCLEOTIDE SEQUENCE [LARGE SCALE GENOMIC DNA]</scope>
    <source>
        <strain evidence="3">CBS 10118</strain>
    </source>
</reference>
<feature type="compositionally biased region" description="Low complexity" evidence="1">
    <location>
        <begin position="9"/>
        <end position="29"/>
    </location>
</feature>